<proteinExistence type="inferred from homology"/>
<evidence type="ECO:0000256" key="11">
    <source>
        <dbReference type="SAM" id="Phobius"/>
    </source>
</evidence>
<keyword evidence="6" id="KW-0547">Nucleotide-binding</keyword>
<feature type="domain" description="ABC transporter" evidence="12">
    <location>
        <begin position="480"/>
        <end position="715"/>
    </location>
</feature>
<feature type="transmembrane region" description="Helical" evidence="11">
    <location>
        <begin position="356"/>
        <end position="375"/>
    </location>
</feature>
<keyword evidence="5" id="KW-0677">Repeat</keyword>
<feature type="transmembrane region" description="Helical" evidence="11">
    <location>
        <begin position="894"/>
        <end position="915"/>
    </location>
</feature>
<feature type="transmembrane region" description="Helical" evidence="11">
    <location>
        <begin position="422"/>
        <end position="443"/>
    </location>
</feature>
<dbReference type="PANTHER" id="PTHR19229">
    <property type="entry name" value="ATP-BINDING CASSETTE TRANSPORTER SUBFAMILY A ABCA"/>
    <property type="match status" value="1"/>
</dbReference>
<organism evidence="13 14">
    <name type="scientific">Sporothrix curviconia</name>
    <dbReference type="NCBI Taxonomy" id="1260050"/>
    <lineage>
        <taxon>Eukaryota</taxon>
        <taxon>Fungi</taxon>
        <taxon>Dikarya</taxon>
        <taxon>Ascomycota</taxon>
        <taxon>Pezizomycotina</taxon>
        <taxon>Sordariomycetes</taxon>
        <taxon>Sordariomycetidae</taxon>
        <taxon>Ophiostomatales</taxon>
        <taxon>Ophiostomataceae</taxon>
        <taxon>Sporothrix</taxon>
    </lineage>
</organism>
<evidence type="ECO:0000259" key="12">
    <source>
        <dbReference type="PROSITE" id="PS50893"/>
    </source>
</evidence>
<evidence type="ECO:0000256" key="2">
    <source>
        <dbReference type="ARBA" id="ARBA00008869"/>
    </source>
</evidence>
<evidence type="ECO:0000256" key="4">
    <source>
        <dbReference type="ARBA" id="ARBA00022692"/>
    </source>
</evidence>
<keyword evidence="3" id="KW-0813">Transport</keyword>
<dbReference type="PANTHER" id="PTHR19229:SF36">
    <property type="entry name" value="ATP-BINDING CASSETTE SUB-FAMILY A MEMBER 2"/>
    <property type="match status" value="1"/>
</dbReference>
<feature type="transmembrane region" description="Helical" evidence="11">
    <location>
        <begin position="328"/>
        <end position="350"/>
    </location>
</feature>
<evidence type="ECO:0000313" key="14">
    <source>
        <dbReference type="Proteomes" id="UP001642405"/>
    </source>
</evidence>
<feature type="compositionally biased region" description="Basic and acidic residues" evidence="10">
    <location>
        <begin position="1650"/>
        <end position="1662"/>
    </location>
</feature>
<name>A0ABP0AV85_9PEZI</name>
<evidence type="ECO:0000256" key="9">
    <source>
        <dbReference type="ARBA" id="ARBA00023136"/>
    </source>
</evidence>
<gene>
    <name evidence="13" type="ORF">SCUCBS95973_001046</name>
</gene>
<keyword evidence="9 11" id="KW-0472">Membrane</keyword>
<dbReference type="PROSITE" id="PS50893">
    <property type="entry name" value="ABC_TRANSPORTER_2"/>
    <property type="match status" value="2"/>
</dbReference>
<evidence type="ECO:0000256" key="7">
    <source>
        <dbReference type="ARBA" id="ARBA00022840"/>
    </source>
</evidence>
<dbReference type="CDD" id="cd03263">
    <property type="entry name" value="ABC_subfamily_A"/>
    <property type="match status" value="2"/>
</dbReference>
<feature type="transmembrane region" description="Helical" evidence="11">
    <location>
        <begin position="1122"/>
        <end position="1147"/>
    </location>
</feature>
<reference evidence="13 14" key="1">
    <citation type="submission" date="2024-01" db="EMBL/GenBank/DDBJ databases">
        <authorList>
            <person name="Allen C."/>
            <person name="Tagirdzhanova G."/>
        </authorList>
    </citation>
    <scope>NUCLEOTIDE SEQUENCE [LARGE SCALE GENOMIC DNA]</scope>
</reference>
<feature type="region of interest" description="Disordered" evidence="10">
    <location>
        <begin position="812"/>
        <end position="859"/>
    </location>
</feature>
<feature type="transmembrane region" description="Helical" evidence="11">
    <location>
        <begin position="1190"/>
        <end position="1213"/>
    </location>
</feature>
<dbReference type="Pfam" id="PF12698">
    <property type="entry name" value="ABC2_membrane_3"/>
    <property type="match status" value="1"/>
</dbReference>
<protein>
    <recommendedName>
        <fullName evidence="12">ABC transporter domain-containing protein</fullName>
    </recommendedName>
</protein>
<comment type="subcellular location">
    <subcellularLocation>
        <location evidence="1">Membrane</location>
        <topology evidence="1">Multi-pass membrane protein</topology>
    </subcellularLocation>
</comment>
<evidence type="ECO:0000256" key="5">
    <source>
        <dbReference type="ARBA" id="ARBA00022737"/>
    </source>
</evidence>
<feature type="transmembrane region" description="Helical" evidence="11">
    <location>
        <begin position="294"/>
        <end position="316"/>
    </location>
</feature>
<feature type="region of interest" description="Disordered" evidence="10">
    <location>
        <begin position="1629"/>
        <end position="1663"/>
    </location>
</feature>
<evidence type="ECO:0000313" key="13">
    <source>
        <dbReference type="EMBL" id="CAK7211181.1"/>
    </source>
</evidence>
<dbReference type="InterPro" id="IPR003439">
    <property type="entry name" value="ABC_transporter-like_ATP-bd"/>
</dbReference>
<evidence type="ECO:0000256" key="8">
    <source>
        <dbReference type="ARBA" id="ARBA00022989"/>
    </source>
</evidence>
<feature type="transmembrane region" description="Helical" evidence="11">
    <location>
        <begin position="382"/>
        <end position="402"/>
    </location>
</feature>
<dbReference type="EMBL" id="CAWUHB010000003">
    <property type="protein sequence ID" value="CAK7211181.1"/>
    <property type="molecule type" value="Genomic_DNA"/>
</dbReference>
<keyword evidence="4 11" id="KW-0812">Transmembrane</keyword>
<feature type="transmembrane region" description="Helical" evidence="11">
    <location>
        <begin position="1153"/>
        <end position="1178"/>
    </location>
</feature>
<keyword evidence="7" id="KW-0067">ATP-binding</keyword>
<feature type="transmembrane region" description="Helical" evidence="11">
    <location>
        <begin position="1219"/>
        <end position="1244"/>
    </location>
</feature>
<evidence type="ECO:0000256" key="1">
    <source>
        <dbReference type="ARBA" id="ARBA00004141"/>
    </source>
</evidence>
<sequence length="1750" mass="189168">MSVSLFLRQVWTLSAKNVRIVFIRHPIATVIRALIIPLILFAFFSFAKYLFVPPAVFGIGTLKPLLSLSDALADAAITGRHTVAFYNGGLAGGAIDAVIDTIAAQVESTGSTVVRLANDSQIDTVCHSSLRGVTTCYGAVFFVASPDEGSGGIWKYDIRLDGSLGAGKINVDKSTNDGEVYMLPFQHAIDSAIVGQQTGGNASGNAIASADVHEYPFTSLTPAERDDKIRVEYQKSITNFLGVAFISGVIGICYHLTGFIATERELGMSTLIDSMMTTSEGGRRWGEAQVARLVSYHLSFVAMYLPGWVLGSAIVARSVFAHSNAGVIIIYHILVGLALASMSLLGSSLFKRSQLSGVSVTIVYLLLAIIAQTITAPKTVPVTVLSLFFAPCNYVFFITNVARFERDELPVNLVEVPEASPWHLPSIALWIFLVLQILIYPVIGAFIERYLYGTITTGRTIDTRPEGGGVDGDGHPLPALQLDQFSKTYYPGPLRRAFGWIKTAPAPVHAVHELTLSAVHGQILVLLGANGSGKSTTLDAIAGTSKLTSGRITLDGTHGLGIAPQKNVMWDDITVEEHLYIFNRLKSPRNHASRDEIRQLIKSVDLEHKATARAKTLSGGQQRKLQLGMMLTGGSAVCCVDEVSSGLDPLSRRKIWDILLAERGRRTIIMTTHFLDEADLLSDHIAVLSKGTLRADGSSVALKDRLGGGYRIHVHKTKANDKAATVIVRSDRDLPDVEGVVKKDTFDIVTYIAPSSNLAAHVIRALEAASVTDYRFSGPTLEDVFLQLAEEVQAEQDARDQAQPDPTVIKEAESSTVAAVGEKQQASDTVKHDGTTPATTVPGGGPVNAYSEDCSTDDAGGQKRLKLLSGRRIGYWQQARVLFRKRFIVSKGNWVPTFAAFVIPVLAAGLVTLFVKGQDPVGCSSADQLSNDDPQNLADAGDILFLVAGPATRFTDINSILDLFIPMFTNSSDNGSGSGSGTNNTQIVAEIFQNITLADTFDDFNNLIVQYRKNVTPAGFWLGDSSSPPTVAYLGDYLDQVNSFFGQNLMDVLLANLSISANYADFAIPWSPSTGNSLQMLVYVCLACAAYPGFFSLYPNLERRRHVRGLEYSNGVRALPLWMAYLAFDFSIVLVSSALITILWVALSNVWYHVGYLFLVFALYGLASALVAYVISLFSRNQLSAYAFTAAYQAIIFLVYMIAYLCTITYAPVNHIDSYLLLVHFVVSAVAPIGSVIRSLFITLNLFSVTCTGNELNSNPGSINLYGGPILYLFWQSFLLFGILLWFDSGNVGATFYRFTKMLRRQKKASQTTSHAGVIDGEGGVDGISLEASSSMHGEDDGIDGLPAVRGLRVSHVTKTFKRNTAVDNVSFHVNHGEVFALLGPNGAGKSTTISIIRGDLKPDDGDVFVEGLSVTKKLVAARGSLGVCPQFDAVDQMTVRDHLRFYARVRGIADVEHNVQAVIRAVGLTAFSDRQAHALSGGNKRKLSLGIALMGNPAVVILDEPSSGLDAAAKRIMWRTLAATVPGRSILLTTHSMEEADALAGRAGILAGRMLAAGGTDDLRARFGNRLYVHLVSRGAPRTPEADTARLRQWVQATFPNVEIEHETYHGQMRFAIPLGGGRGRAGTGTPVVVIDEDDEDDSSSRATPVEKRSRNGDADKSAVATTMESIALASASTTTSAIGRLVVMLDEQRDTLGIDHYSVSPTTLDQVFLEIVGRHNVQEEGYQREEEAAAPAAHKRKWYKFGAR</sequence>
<keyword evidence="8 11" id="KW-1133">Transmembrane helix</keyword>
<dbReference type="SUPFAM" id="SSF52540">
    <property type="entry name" value="P-loop containing nucleoside triphosphate hydrolases"/>
    <property type="match status" value="2"/>
</dbReference>
<keyword evidence="14" id="KW-1185">Reference proteome</keyword>
<dbReference type="InterPro" id="IPR027417">
    <property type="entry name" value="P-loop_NTPase"/>
</dbReference>
<dbReference type="InterPro" id="IPR013525">
    <property type="entry name" value="ABC2_TM"/>
</dbReference>
<dbReference type="InterPro" id="IPR026082">
    <property type="entry name" value="ABCA"/>
</dbReference>
<feature type="transmembrane region" description="Helical" evidence="11">
    <location>
        <begin position="1265"/>
        <end position="1287"/>
    </location>
</feature>
<evidence type="ECO:0000256" key="3">
    <source>
        <dbReference type="ARBA" id="ARBA00022448"/>
    </source>
</evidence>
<comment type="similarity">
    <text evidence="2">Belongs to the ABC transporter superfamily. ABCA family.</text>
</comment>
<accession>A0ABP0AV85</accession>
<dbReference type="InterPro" id="IPR017871">
    <property type="entry name" value="ABC_transporter-like_CS"/>
</dbReference>
<dbReference type="SMART" id="SM00382">
    <property type="entry name" value="AAA"/>
    <property type="match status" value="2"/>
</dbReference>
<dbReference type="Proteomes" id="UP001642405">
    <property type="component" value="Unassembled WGS sequence"/>
</dbReference>
<feature type="transmembrane region" description="Helical" evidence="11">
    <location>
        <begin position="20"/>
        <end position="44"/>
    </location>
</feature>
<feature type="transmembrane region" description="Helical" evidence="11">
    <location>
        <begin position="1080"/>
        <end position="1101"/>
    </location>
</feature>
<feature type="transmembrane region" description="Helical" evidence="11">
    <location>
        <begin position="240"/>
        <end position="261"/>
    </location>
</feature>
<dbReference type="Gene3D" id="3.40.50.300">
    <property type="entry name" value="P-loop containing nucleotide triphosphate hydrolases"/>
    <property type="match status" value="2"/>
</dbReference>
<dbReference type="PROSITE" id="PS00211">
    <property type="entry name" value="ABC_TRANSPORTER_1"/>
    <property type="match status" value="2"/>
</dbReference>
<comment type="caution">
    <text evidence="13">The sequence shown here is derived from an EMBL/GenBank/DDBJ whole genome shotgun (WGS) entry which is preliminary data.</text>
</comment>
<evidence type="ECO:0000256" key="10">
    <source>
        <dbReference type="SAM" id="MobiDB-lite"/>
    </source>
</evidence>
<feature type="domain" description="ABC transporter" evidence="12">
    <location>
        <begin position="1352"/>
        <end position="1578"/>
    </location>
</feature>
<dbReference type="InterPro" id="IPR003593">
    <property type="entry name" value="AAA+_ATPase"/>
</dbReference>
<dbReference type="Pfam" id="PF00005">
    <property type="entry name" value="ABC_tran"/>
    <property type="match status" value="2"/>
</dbReference>
<evidence type="ECO:0000256" key="6">
    <source>
        <dbReference type="ARBA" id="ARBA00022741"/>
    </source>
</evidence>